<accession>A0A5N6Z0R7</accession>
<dbReference type="PANTHER" id="PTHR36854:SF1">
    <property type="entry name" value="TRANSMEMBRANE PROTEIN"/>
    <property type="match status" value="1"/>
</dbReference>
<feature type="compositionally biased region" description="Low complexity" evidence="1">
    <location>
        <begin position="307"/>
        <end position="319"/>
    </location>
</feature>
<gene>
    <name evidence="3" type="ORF">BDV28DRAFT_150614</name>
</gene>
<evidence type="ECO:0000256" key="1">
    <source>
        <dbReference type="SAM" id="MobiDB-lite"/>
    </source>
</evidence>
<feature type="region of interest" description="Disordered" evidence="1">
    <location>
        <begin position="81"/>
        <end position="490"/>
    </location>
</feature>
<reference evidence="4" key="1">
    <citation type="submission" date="2019-04" db="EMBL/GenBank/DDBJ databases">
        <title>Friends and foes A comparative genomics studyof 23 Aspergillus species from section Flavi.</title>
        <authorList>
            <consortium name="DOE Joint Genome Institute"/>
            <person name="Kjaerbolling I."/>
            <person name="Vesth T."/>
            <person name="Frisvad J.C."/>
            <person name="Nybo J.L."/>
            <person name="Theobald S."/>
            <person name="Kildgaard S."/>
            <person name="Isbrandt T."/>
            <person name="Kuo A."/>
            <person name="Sato A."/>
            <person name="Lyhne E.K."/>
            <person name="Kogle M.E."/>
            <person name="Wiebenga A."/>
            <person name="Kun R.S."/>
            <person name="Lubbers R.J."/>
            <person name="Makela M.R."/>
            <person name="Barry K."/>
            <person name="Chovatia M."/>
            <person name="Clum A."/>
            <person name="Daum C."/>
            <person name="Haridas S."/>
            <person name="He G."/>
            <person name="LaButti K."/>
            <person name="Lipzen A."/>
            <person name="Mondo S."/>
            <person name="Riley R."/>
            <person name="Salamov A."/>
            <person name="Simmons B.A."/>
            <person name="Magnuson J.K."/>
            <person name="Henrissat B."/>
            <person name="Mortensen U.H."/>
            <person name="Larsen T.O."/>
            <person name="Devries R.P."/>
            <person name="Grigoriev I.V."/>
            <person name="Machida M."/>
            <person name="Baker S.E."/>
            <person name="Andersen M.R."/>
        </authorList>
    </citation>
    <scope>NUCLEOTIDE SEQUENCE [LARGE SCALE GENOMIC DNA]</scope>
    <source>
        <strain evidence="4">CBS 553.77</strain>
    </source>
</reference>
<keyword evidence="4" id="KW-1185">Reference proteome</keyword>
<keyword evidence="2" id="KW-0472">Membrane</keyword>
<protein>
    <submittedName>
        <fullName evidence="3">Uncharacterized protein</fullName>
    </submittedName>
</protein>
<feature type="compositionally biased region" description="Basic and acidic residues" evidence="1">
    <location>
        <begin position="165"/>
        <end position="174"/>
    </location>
</feature>
<feature type="compositionally biased region" description="Basic and acidic residues" evidence="1">
    <location>
        <begin position="201"/>
        <end position="211"/>
    </location>
</feature>
<sequence length="682" mass="76208">MTTDPSAIKRLHITPFTPDLLPSVLSSSVRPLATEISFHSIPTFPENNYGYVTLPEMEANKIKQKLNGSILKGRKFKVDVARPQKGHLDEDEAEQVSPSAKPPSSKKSKKRKADGNLLEGYELPTDRQVKRGWTESTSALQERRKGEKKKKGKDDRKGKLQAKSKYTEKAECLFRAKVPPNRASSAEEGQDKQSKKKKKKYSEESIVHEFSKTFTHPSFLRTDDDGAAPTSAFEQGKGWVDGSGNLKEVASDRIRSDQHTPGKVAGAKEKSNSSKSSLKTKINAKRLNDVNVIEGKLIPEEPDLSEDWTSSSGATSSDDSATDSESEESTTSSSSNKPDISSDQEEHESQSTPREVEKLSESEAKVDQRGAQTEENNAPRSQEVHPLEALFKKPATSNTEGKLDSNTNAQFSFFGQGDVESEEETQELAEPQTPFMKKDFQSRGLRSAAPTPDTGLGGRNKKWNDLHQSDSMDVDDEPYTNTPVPKPGSGLKVETEFTKWFWENRGDNNRAWKKRRRDAAKEQRQRENRRKVNKTPIILAPASFCKCTCFSNSTIIPLDPAKPETTAITGIFHLLGRSDSGGGVDNTNEKRASKYRPLSCNDCNRKFCLDYDLPTCKDAKEEDVFTTCFQRDSRKDEAIVFIFIIATSGLLAWAVFKPWVEKYIEAARERRSYIPVSEDADR</sequence>
<feature type="compositionally biased region" description="Basic and acidic residues" evidence="1">
    <location>
        <begin position="354"/>
        <end position="368"/>
    </location>
</feature>
<keyword evidence="2" id="KW-1133">Transmembrane helix</keyword>
<feature type="compositionally biased region" description="Polar residues" evidence="1">
    <location>
        <begin position="395"/>
        <end position="413"/>
    </location>
</feature>
<organism evidence="3 4">
    <name type="scientific">Aspergillus coremiiformis</name>
    <dbReference type="NCBI Taxonomy" id="138285"/>
    <lineage>
        <taxon>Eukaryota</taxon>
        <taxon>Fungi</taxon>
        <taxon>Dikarya</taxon>
        <taxon>Ascomycota</taxon>
        <taxon>Pezizomycotina</taxon>
        <taxon>Eurotiomycetes</taxon>
        <taxon>Eurotiomycetidae</taxon>
        <taxon>Eurotiales</taxon>
        <taxon>Aspergillaceae</taxon>
        <taxon>Aspergillus</taxon>
        <taxon>Aspergillus subgen. Circumdati</taxon>
    </lineage>
</organism>
<feature type="transmembrane region" description="Helical" evidence="2">
    <location>
        <begin position="638"/>
        <end position="656"/>
    </location>
</feature>
<keyword evidence="2" id="KW-0812">Transmembrane</keyword>
<proteinExistence type="predicted"/>
<dbReference type="OrthoDB" id="3595585at2759"/>
<feature type="compositionally biased region" description="Basic and acidic residues" evidence="1">
    <location>
        <begin position="124"/>
        <end position="133"/>
    </location>
</feature>
<dbReference type="AlphaFoldDB" id="A0A5N6Z0R7"/>
<dbReference type="PANTHER" id="PTHR36854">
    <property type="entry name" value="CHROMOSOME 9, WHOLE GENOME SHOTGUN SEQUENCE"/>
    <property type="match status" value="1"/>
</dbReference>
<dbReference type="Proteomes" id="UP000327118">
    <property type="component" value="Unassembled WGS sequence"/>
</dbReference>
<evidence type="ECO:0000256" key="2">
    <source>
        <dbReference type="SAM" id="Phobius"/>
    </source>
</evidence>
<feature type="compositionally biased region" description="Polar residues" evidence="1">
    <location>
        <begin position="370"/>
        <end position="380"/>
    </location>
</feature>
<dbReference type="EMBL" id="ML739205">
    <property type="protein sequence ID" value="KAE8350763.1"/>
    <property type="molecule type" value="Genomic_DNA"/>
</dbReference>
<feature type="compositionally biased region" description="Basic and acidic residues" evidence="1">
    <location>
        <begin position="249"/>
        <end position="272"/>
    </location>
</feature>
<evidence type="ECO:0000313" key="3">
    <source>
        <dbReference type="EMBL" id="KAE8350763.1"/>
    </source>
</evidence>
<evidence type="ECO:0000313" key="4">
    <source>
        <dbReference type="Proteomes" id="UP000327118"/>
    </source>
</evidence>
<name>A0A5N6Z0R7_9EURO</name>